<sequence length="93" mass="9432">MITIKRAVGAFALALTMATGVGALATSANAAAAPDSGPVQPGYWPNEPDALFPGTTAGGRACNAAGKTSGQKYRCDLVTIGGVRAYALYLWID</sequence>
<keyword evidence="1" id="KW-0732">Signal</keyword>
<proteinExistence type="predicted"/>
<feature type="signal peptide" evidence="1">
    <location>
        <begin position="1"/>
        <end position="30"/>
    </location>
</feature>
<dbReference type="RefSeq" id="WP_192787441.1">
    <property type="nucleotide sequence ID" value="NZ_JADBEK010000001.1"/>
</dbReference>
<dbReference type="Proteomes" id="UP000633509">
    <property type="component" value="Unassembled WGS sequence"/>
</dbReference>
<accession>A0ABR9M238</accession>
<dbReference type="EMBL" id="JADBEK010000001">
    <property type="protein sequence ID" value="MBE1586964.1"/>
    <property type="molecule type" value="Genomic_DNA"/>
</dbReference>
<organism evidence="2 3">
    <name type="scientific">Nonomuraea angiospora</name>
    <dbReference type="NCBI Taxonomy" id="46172"/>
    <lineage>
        <taxon>Bacteria</taxon>
        <taxon>Bacillati</taxon>
        <taxon>Actinomycetota</taxon>
        <taxon>Actinomycetes</taxon>
        <taxon>Streptosporangiales</taxon>
        <taxon>Streptosporangiaceae</taxon>
        <taxon>Nonomuraea</taxon>
    </lineage>
</organism>
<reference evidence="2 3" key="1">
    <citation type="submission" date="2020-10" db="EMBL/GenBank/DDBJ databases">
        <title>Sequencing the genomes of 1000 actinobacteria strains.</title>
        <authorList>
            <person name="Klenk H.-P."/>
        </authorList>
    </citation>
    <scope>NUCLEOTIDE SEQUENCE [LARGE SCALE GENOMIC DNA]</scope>
    <source>
        <strain evidence="2 3">DSM 43173</strain>
    </source>
</reference>
<feature type="chain" id="PRO_5046776287" evidence="1">
    <location>
        <begin position="31"/>
        <end position="93"/>
    </location>
</feature>
<evidence type="ECO:0000313" key="2">
    <source>
        <dbReference type="EMBL" id="MBE1586964.1"/>
    </source>
</evidence>
<comment type="caution">
    <text evidence="2">The sequence shown here is derived from an EMBL/GenBank/DDBJ whole genome shotgun (WGS) entry which is preliminary data.</text>
</comment>
<name>A0ABR9M238_9ACTN</name>
<evidence type="ECO:0000256" key="1">
    <source>
        <dbReference type="SAM" id="SignalP"/>
    </source>
</evidence>
<evidence type="ECO:0000313" key="3">
    <source>
        <dbReference type="Proteomes" id="UP000633509"/>
    </source>
</evidence>
<protein>
    <submittedName>
        <fullName evidence="2">Uncharacterized protein</fullName>
    </submittedName>
</protein>
<keyword evidence="3" id="KW-1185">Reference proteome</keyword>
<gene>
    <name evidence="2" type="ORF">H4W80_005222</name>
</gene>